<proteinExistence type="predicted"/>
<dbReference type="AlphaFoldDB" id="A0A0V0GVE4"/>
<organism evidence="1">
    <name type="scientific">Solanum chacoense</name>
    <name type="common">Chaco potato</name>
    <dbReference type="NCBI Taxonomy" id="4108"/>
    <lineage>
        <taxon>Eukaryota</taxon>
        <taxon>Viridiplantae</taxon>
        <taxon>Streptophyta</taxon>
        <taxon>Embryophyta</taxon>
        <taxon>Tracheophyta</taxon>
        <taxon>Spermatophyta</taxon>
        <taxon>Magnoliopsida</taxon>
        <taxon>eudicotyledons</taxon>
        <taxon>Gunneridae</taxon>
        <taxon>Pentapetalae</taxon>
        <taxon>asterids</taxon>
        <taxon>lamiids</taxon>
        <taxon>Solanales</taxon>
        <taxon>Solanaceae</taxon>
        <taxon>Solanoideae</taxon>
        <taxon>Solaneae</taxon>
        <taxon>Solanum</taxon>
    </lineage>
</organism>
<protein>
    <submittedName>
        <fullName evidence="1">Putative ovule protein</fullName>
    </submittedName>
</protein>
<accession>A0A0V0GVE4</accession>
<name>A0A0V0GVE4_SOLCH</name>
<evidence type="ECO:0000313" key="1">
    <source>
        <dbReference type="EMBL" id="JAP11882.1"/>
    </source>
</evidence>
<sequence length="106" mass="12025">MGDMLLFLQFTFKPETPSKTTSITLMYWRSVTSSSPSFNLKLLNQLFWKIVLTMLLRPSIAIMNRKGNSGSPCILPLSEGKTKQIEWKTSTLFLRSGSRGMNYLGN</sequence>
<reference evidence="1" key="1">
    <citation type="submission" date="2015-12" db="EMBL/GenBank/DDBJ databases">
        <title>Gene expression during late stages of embryo sac development: a critical building block for successful pollen-pistil interactions.</title>
        <authorList>
            <person name="Liu Y."/>
            <person name="Joly V."/>
            <person name="Sabar M."/>
            <person name="Matton D.P."/>
        </authorList>
    </citation>
    <scope>NUCLEOTIDE SEQUENCE</scope>
</reference>
<dbReference type="EMBL" id="GEDG01030522">
    <property type="protein sequence ID" value="JAP11882.1"/>
    <property type="molecule type" value="Transcribed_RNA"/>
</dbReference>